<feature type="coiled-coil region" evidence="1">
    <location>
        <begin position="153"/>
        <end position="180"/>
    </location>
</feature>
<organism evidence="2 3">
    <name type="scientific">Cymbomonas tetramitiformis</name>
    <dbReference type="NCBI Taxonomy" id="36881"/>
    <lineage>
        <taxon>Eukaryota</taxon>
        <taxon>Viridiplantae</taxon>
        <taxon>Chlorophyta</taxon>
        <taxon>Pyramimonadophyceae</taxon>
        <taxon>Pyramimonadales</taxon>
        <taxon>Pyramimonadaceae</taxon>
        <taxon>Cymbomonas</taxon>
    </lineage>
</organism>
<comment type="caution">
    <text evidence="2">The sequence shown here is derived from an EMBL/GenBank/DDBJ whole genome shotgun (WGS) entry which is preliminary data.</text>
</comment>
<name>A0AAE0FLK1_9CHLO</name>
<protein>
    <submittedName>
        <fullName evidence="2">Uncharacterized protein</fullName>
    </submittedName>
</protein>
<evidence type="ECO:0000313" key="2">
    <source>
        <dbReference type="EMBL" id="KAK3261246.1"/>
    </source>
</evidence>
<keyword evidence="3" id="KW-1185">Reference proteome</keyword>
<evidence type="ECO:0000313" key="3">
    <source>
        <dbReference type="Proteomes" id="UP001190700"/>
    </source>
</evidence>
<keyword evidence="1" id="KW-0175">Coiled coil</keyword>
<reference evidence="2 3" key="1">
    <citation type="journal article" date="2015" name="Genome Biol. Evol.">
        <title>Comparative Genomics of a Bacterivorous Green Alga Reveals Evolutionary Causalities and Consequences of Phago-Mixotrophic Mode of Nutrition.</title>
        <authorList>
            <person name="Burns J.A."/>
            <person name="Paasch A."/>
            <person name="Narechania A."/>
            <person name="Kim E."/>
        </authorList>
    </citation>
    <scope>NUCLEOTIDE SEQUENCE [LARGE SCALE GENOMIC DNA]</scope>
    <source>
        <strain evidence="2 3">PLY_AMNH</strain>
    </source>
</reference>
<sequence>MAASQGVWDPSEDCTAQKCKSFTQWQKNVNGGLHRRYVVKMAVSIYDMETNQPLDNFVTEDGDTTSELVQEFASESANQAITLGQSVLSFDNQVQFYNGIRLCRKANEDAHQLLKLKREALERTKHCERLAKSHGFVSQEESDSLKRIAAEKEELASLRLAQAEKKIKELEQAEEIRLLKEELAKSKGGGMLSSAANVVGTAIDMVAQANKRQRTDSEA</sequence>
<dbReference type="AlphaFoldDB" id="A0AAE0FLK1"/>
<dbReference type="EMBL" id="LGRX02017048">
    <property type="protein sequence ID" value="KAK3261246.1"/>
    <property type="molecule type" value="Genomic_DNA"/>
</dbReference>
<accession>A0AAE0FLK1</accession>
<gene>
    <name evidence="2" type="ORF">CYMTET_29839</name>
</gene>
<proteinExistence type="predicted"/>
<dbReference type="Proteomes" id="UP001190700">
    <property type="component" value="Unassembled WGS sequence"/>
</dbReference>
<evidence type="ECO:0000256" key="1">
    <source>
        <dbReference type="SAM" id="Coils"/>
    </source>
</evidence>